<proteinExistence type="predicted"/>
<name>A0A0N4U4B8_DRAME</name>
<dbReference type="Pfam" id="PF00501">
    <property type="entry name" value="AMP-binding"/>
    <property type="match status" value="2"/>
</dbReference>
<keyword evidence="1" id="KW-0436">Ligase</keyword>
<dbReference type="InterPro" id="IPR020845">
    <property type="entry name" value="AMP-binding_CS"/>
</dbReference>
<dbReference type="Proteomes" id="UP000038040">
    <property type="component" value="Unplaced"/>
</dbReference>
<dbReference type="WBParaSite" id="DME_0000162001-mRNA-1">
    <property type="protein sequence ID" value="DME_0000162001-mRNA-1"/>
    <property type="gene ID" value="DME_0000162001"/>
</dbReference>
<dbReference type="GO" id="GO:0004467">
    <property type="term" value="F:long-chain fatty acid-CoA ligase activity"/>
    <property type="evidence" value="ECO:0007669"/>
    <property type="project" value="UniProtKB-EC"/>
</dbReference>
<dbReference type="InterPro" id="IPR000873">
    <property type="entry name" value="AMP-dep_synth/lig_dom"/>
</dbReference>
<protein>
    <recommendedName>
        <fullName evidence="3">long-chain-fatty-acid--CoA ligase</fullName>
        <ecNumber evidence="3">6.2.1.3</ecNumber>
    </recommendedName>
</protein>
<dbReference type="PANTHER" id="PTHR43272:SF107">
    <property type="entry name" value="LONG-CHAIN-FATTY-ACID--COA LIGASE 5"/>
    <property type="match status" value="1"/>
</dbReference>
<evidence type="ECO:0000256" key="2">
    <source>
        <dbReference type="ARBA" id="ARBA00022832"/>
    </source>
</evidence>
<keyword evidence="2" id="KW-0276">Fatty acid metabolism</keyword>
<accession>A0A0N4U4B8</accession>
<organism evidence="5 6">
    <name type="scientific">Dracunculus medinensis</name>
    <name type="common">Guinea worm</name>
    <dbReference type="NCBI Taxonomy" id="318479"/>
    <lineage>
        <taxon>Eukaryota</taxon>
        <taxon>Metazoa</taxon>
        <taxon>Ecdysozoa</taxon>
        <taxon>Nematoda</taxon>
        <taxon>Chromadorea</taxon>
        <taxon>Rhabditida</taxon>
        <taxon>Spirurina</taxon>
        <taxon>Dracunculoidea</taxon>
        <taxon>Dracunculidae</taxon>
        <taxon>Dracunculus</taxon>
    </lineage>
</organism>
<dbReference type="PROSITE" id="PS00455">
    <property type="entry name" value="AMP_BINDING"/>
    <property type="match status" value="1"/>
</dbReference>
<evidence type="ECO:0000313" key="6">
    <source>
        <dbReference type="WBParaSite" id="DME_0000162001-mRNA-1"/>
    </source>
</evidence>
<dbReference type="AlphaFoldDB" id="A0A0N4U4B8"/>
<dbReference type="SUPFAM" id="SSF56801">
    <property type="entry name" value="Acetyl-CoA synthetase-like"/>
    <property type="match status" value="1"/>
</dbReference>
<evidence type="ECO:0000313" key="5">
    <source>
        <dbReference type="Proteomes" id="UP000038040"/>
    </source>
</evidence>
<dbReference type="GO" id="GO:0016020">
    <property type="term" value="C:membrane"/>
    <property type="evidence" value="ECO:0007669"/>
    <property type="project" value="TreeGrafter"/>
</dbReference>
<reference evidence="6" key="1">
    <citation type="submission" date="2017-02" db="UniProtKB">
        <authorList>
            <consortium name="WormBaseParasite"/>
        </authorList>
    </citation>
    <scope>IDENTIFICATION</scope>
</reference>
<dbReference type="EC" id="6.2.1.3" evidence="3"/>
<dbReference type="Gene3D" id="3.40.50.12780">
    <property type="entry name" value="N-terminal domain of ligase-like"/>
    <property type="match status" value="1"/>
</dbReference>
<feature type="domain" description="AMP-dependent synthetase/ligase" evidence="4">
    <location>
        <begin position="65"/>
        <end position="126"/>
    </location>
</feature>
<dbReference type="InterPro" id="IPR042099">
    <property type="entry name" value="ANL_N_sf"/>
</dbReference>
<dbReference type="PANTHER" id="PTHR43272">
    <property type="entry name" value="LONG-CHAIN-FATTY-ACID--COA LIGASE"/>
    <property type="match status" value="1"/>
</dbReference>
<evidence type="ECO:0000256" key="1">
    <source>
        <dbReference type="ARBA" id="ARBA00022598"/>
    </source>
</evidence>
<dbReference type="GO" id="GO:0005783">
    <property type="term" value="C:endoplasmic reticulum"/>
    <property type="evidence" value="ECO:0007669"/>
    <property type="project" value="TreeGrafter"/>
</dbReference>
<keyword evidence="2" id="KW-0443">Lipid metabolism</keyword>
<evidence type="ECO:0000256" key="3">
    <source>
        <dbReference type="ARBA" id="ARBA00026121"/>
    </source>
</evidence>
<evidence type="ECO:0000259" key="4">
    <source>
        <dbReference type="Pfam" id="PF00501"/>
    </source>
</evidence>
<feature type="domain" description="AMP-dependent synthetase/ligase" evidence="4">
    <location>
        <begin position="131"/>
        <end position="354"/>
    </location>
</feature>
<sequence>LVASNLKDGKIVPRLNDAVRTMSDVVRHGRQLSKDGLMCGYRRAKPDGTAPYVWLTYDEVFQIYKLGIMSGQKTFIGILAKNRPEWIIWEQATYNNNNIIVPLYETLGRDACIYIINETELEVVILDNETKFPTEDDIATIAYTSGTTGSPKGVVLSHGNIIQTSEIIDRLQDVLISFLPLAHMFERLVETLFFMFGLKVGYYSGDVKNLIEDIKELKPTVVPLVPRVLNRIYKMWLVVKRLGVMRATLLDEIVFKKIRQGLGGRIRLMVTGSAPVAPEVLEFSRAVIGCLVLEGYGQTECVAECTLCIEADCSTGNVGIPVPCNMIKLVDVPELGYFTGEICVKGFNVFKGYYKNKQLTKETIDEDGWLHTGDIGKWTTQGTLRIIDRKKHIFKLSQGEYIAPEKIEAIYVRAKYVAQIFVYGESLKTCIIAIVVPELMELAAELNIKETSFEKLCKKSDIKAAILNEMTNMGKLVKDIYLSSTLFSIENDQLTPTLKNKRNKLKQHFSSELAKMYAALD</sequence>